<feature type="disulfide bond" evidence="6">
    <location>
        <begin position="217"/>
        <end position="226"/>
    </location>
</feature>
<dbReference type="KEGG" id="bbel:109481496"/>
<dbReference type="OrthoDB" id="27267at2759"/>
<evidence type="ECO:0000256" key="6">
    <source>
        <dbReference type="PROSITE-ProRule" id="PRU00076"/>
    </source>
</evidence>
<keyword evidence="8" id="KW-1185">Reference proteome</keyword>
<comment type="caution">
    <text evidence="6">Lacks conserved residue(s) required for the propagation of feature annotation.</text>
</comment>
<sequence>MYIPSDTARLFLSGNTIQSLSHADFSNLTSLAYLDLDNNYISSLPAGVFSHLTRLRWLSLSDNHIADLLDGVFSILTSLEYLDLSNNKISSLPAGVFSHLTRLWRLDLSDNHIADLPDGVFSILTSLNLSNNNISSLPADIKHLSTQTSLYITGNPWRCDCSLQDIMISVRGSIRGNPTCSSPSHMKDDALTGLVSDRICHGSGVCTTGSTEGTCACDVGWTGPYCGEGEMSII</sequence>
<keyword evidence="1 6" id="KW-0245">EGF-like domain</keyword>
<evidence type="ECO:0000313" key="9">
    <source>
        <dbReference type="RefSeq" id="XP_019639635.1"/>
    </source>
</evidence>
<evidence type="ECO:0000256" key="1">
    <source>
        <dbReference type="ARBA" id="ARBA00022536"/>
    </source>
</evidence>
<dbReference type="Pfam" id="PF07974">
    <property type="entry name" value="EGF_2"/>
    <property type="match status" value="1"/>
</dbReference>
<dbReference type="InterPro" id="IPR003591">
    <property type="entry name" value="Leu-rich_rpt_typical-subtyp"/>
</dbReference>
<dbReference type="AlphaFoldDB" id="A0A6P4ZEC6"/>
<dbReference type="InterPro" id="IPR000483">
    <property type="entry name" value="Cys-rich_flank_reg_C"/>
</dbReference>
<dbReference type="SMART" id="SM00369">
    <property type="entry name" value="LRR_TYP"/>
    <property type="match status" value="5"/>
</dbReference>
<evidence type="ECO:0000256" key="5">
    <source>
        <dbReference type="ARBA" id="ARBA00023157"/>
    </source>
</evidence>
<dbReference type="SUPFAM" id="SSF52058">
    <property type="entry name" value="L domain-like"/>
    <property type="match status" value="1"/>
</dbReference>
<keyword evidence="2" id="KW-0433">Leucine-rich repeat</keyword>
<feature type="domain" description="EGF-like" evidence="7">
    <location>
        <begin position="191"/>
        <end position="227"/>
    </location>
</feature>
<dbReference type="Proteomes" id="UP000515135">
    <property type="component" value="Unplaced"/>
</dbReference>
<dbReference type="PROSITE" id="PS01186">
    <property type="entry name" value="EGF_2"/>
    <property type="match status" value="1"/>
</dbReference>
<dbReference type="SMART" id="SM00082">
    <property type="entry name" value="LRRCT"/>
    <property type="match status" value="1"/>
</dbReference>
<dbReference type="PANTHER" id="PTHR24366">
    <property type="entry name" value="IG(IMMUNOGLOBULIN) AND LRR(LEUCINE RICH REPEAT) DOMAINS"/>
    <property type="match status" value="1"/>
</dbReference>
<evidence type="ECO:0000256" key="4">
    <source>
        <dbReference type="ARBA" id="ARBA00022737"/>
    </source>
</evidence>
<evidence type="ECO:0000313" key="8">
    <source>
        <dbReference type="Proteomes" id="UP000515135"/>
    </source>
</evidence>
<evidence type="ECO:0000256" key="2">
    <source>
        <dbReference type="ARBA" id="ARBA00022614"/>
    </source>
</evidence>
<dbReference type="Gene3D" id="3.80.10.10">
    <property type="entry name" value="Ribonuclease Inhibitor"/>
    <property type="match status" value="1"/>
</dbReference>
<dbReference type="PROSITE" id="PS00022">
    <property type="entry name" value="EGF_1"/>
    <property type="match status" value="1"/>
</dbReference>
<dbReference type="SUPFAM" id="SSF57196">
    <property type="entry name" value="EGF/Laminin"/>
    <property type="match status" value="1"/>
</dbReference>
<dbReference type="InterPro" id="IPR032675">
    <property type="entry name" value="LRR_dom_sf"/>
</dbReference>
<reference evidence="9" key="1">
    <citation type="submission" date="2025-08" db="UniProtKB">
        <authorList>
            <consortium name="RefSeq"/>
        </authorList>
    </citation>
    <scope>IDENTIFICATION</scope>
    <source>
        <tissue evidence="9">Gonad</tissue>
    </source>
</reference>
<dbReference type="RefSeq" id="XP_019639635.1">
    <property type="nucleotide sequence ID" value="XM_019784076.1"/>
</dbReference>
<organism evidence="8 9">
    <name type="scientific">Branchiostoma belcheri</name>
    <name type="common">Amphioxus</name>
    <dbReference type="NCBI Taxonomy" id="7741"/>
    <lineage>
        <taxon>Eukaryota</taxon>
        <taxon>Metazoa</taxon>
        <taxon>Chordata</taxon>
        <taxon>Cephalochordata</taxon>
        <taxon>Leptocardii</taxon>
        <taxon>Amphioxiformes</taxon>
        <taxon>Branchiostomatidae</taxon>
        <taxon>Branchiostoma</taxon>
    </lineage>
</organism>
<dbReference type="PROSITE" id="PS50026">
    <property type="entry name" value="EGF_3"/>
    <property type="match status" value="1"/>
</dbReference>
<keyword evidence="3" id="KW-0732">Signal</keyword>
<dbReference type="InterPro" id="IPR013111">
    <property type="entry name" value="EGF_extracell"/>
</dbReference>
<dbReference type="PROSITE" id="PS51450">
    <property type="entry name" value="LRR"/>
    <property type="match status" value="5"/>
</dbReference>
<proteinExistence type="predicted"/>
<dbReference type="InterPro" id="IPR001611">
    <property type="entry name" value="Leu-rich_rpt"/>
</dbReference>
<evidence type="ECO:0000259" key="7">
    <source>
        <dbReference type="PROSITE" id="PS50026"/>
    </source>
</evidence>
<accession>A0A6P4ZEC6</accession>
<dbReference type="Pfam" id="PF13855">
    <property type="entry name" value="LRR_8"/>
    <property type="match status" value="1"/>
</dbReference>
<gene>
    <name evidence="9" type="primary">LOC109481496</name>
</gene>
<keyword evidence="5 6" id="KW-1015">Disulfide bond</keyword>
<dbReference type="InterPro" id="IPR000742">
    <property type="entry name" value="EGF"/>
</dbReference>
<dbReference type="Pfam" id="PF00560">
    <property type="entry name" value="LRR_1"/>
    <property type="match status" value="2"/>
</dbReference>
<protein>
    <submittedName>
        <fullName evidence="9">Leucine-rich repeat-containing protein 15-like</fullName>
    </submittedName>
</protein>
<dbReference type="GeneID" id="109481496"/>
<name>A0A6P4ZEC6_BRABE</name>
<evidence type="ECO:0000256" key="3">
    <source>
        <dbReference type="ARBA" id="ARBA00022729"/>
    </source>
</evidence>
<dbReference type="Gene3D" id="2.10.25.10">
    <property type="entry name" value="Laminin"/>
    <property type="match status" value="1"/>
</dbReference>
<keyword evidence="4" id="KW-0677">Repeat</keyword>
<dbReference type="PRINTS" id="PR00019">
    <property type="entry name" value="LEURICHRPT"/>
</dbReference>
<dbReference type="PANTHER" id="PTHR24366:SF161">
    <property type="entry name" value="TIR DOMAIN-CONTAINING PROTEIN"/>
    <property type="match status" value="1"/>
</dbReference>